<evidence type="ECO:0000256" key="1">
    <source>
        <dbReference type="ARBA" id="ARBA00022741"/>
    </source>
</evidence>
<dbReference type="GO" id="GO:0005524">
    <property type="term" value="F:ATP binding"/>
    <property type="evidence" value="ECO:0007669"/>
    <property type="project" value="UniProtKB-KW"/>
</dbReference>
<dbReference type="STRING" id="8167.A0A484CZY1"/>
<evidence type="ECO:0000256" key="3">
    <source>
        <dbReference type="SAM" id="MobiDB-lite"/>
    </source>
</evidence>
<keyword evidence="5" id="KW-1185">Reference proteome</keyword>
<feature type="region of interest" description="Disordered" evidence="3">
    <location>
        <begin position="106"/>
        <end position="133"/>
    </location>
</feature>
<evidence type="ECO:0000313" key="4">
    <source>
        <dbReference type="EMBL" id="TDH08595.1"/>
    </source>
</evidence>
<dbReference type="Proteomes" id="UP000295070">
    <property type="component" value="Chromosome 9"/>
</dbReference>
<dbReference type="PANTHER" id="PTHR14690:SF10">
    <property type="entry name" value="IQ AND AAA DOMAIN-CONTAINING PROTEIN-LIKE"/>
    <property type="match status" value="1"/>
</dbReference>
<sequence length="133" mass="14967">MYSKIILIPRPDYGSRYILWKQLIRKHGGEVTRALDVSSLAKISDGYTPGHIIRVIQSVVTKRRILQQANRPLTAAEFVAPLAKIDPVFQEEEEALKNWYAKTPLGKKRNKAASGKEEEEAPVKGKDAKKGKK</sequence>
<keyword evidence="1" id="KW-0547">Nucleotide-binding</keyword>
<accession>A0A484CZY1</accession>
<dbReference type="SUPFAM" id="SSF52540">
    <property type="entry name" value="P-loop containing nucleoside triphosphate hydrolases"/>
    <property type="match status" value="1"/>
</dbReference>
<comment type="caution">
    <text evidence="4">The sequence shown here is derived from an EMBL/GenBank/DDBJ whole genome shotgun (WGS) entry which is preliminary data.</text>
</comment>
<feature type="compositionally biased region" description="Basic and acidic residues" evidence="3">
    <location>
        <begin position="121"/>
        <end position="133"/>
    </location>
</feature>
<protein>
    <submittedName>
        <fullName evidence="4">Uncharacterized protein</fullName>
    </submittedName>
</protein>
<dbReference type="FunFam" id="1.10.8.60:FF:000064">
    <property type="entry name" value="IQ motif containing with AAA domain 1"/>
    <property type="match status" value="1"/>
</dbReference>
<dbReference type="PANTHER" id="PTHR14690">
    <property type="entry name" value="IQ MOTIF CONTAINING WITH AAA DOMAIN 1"/>
    <property type="match status" value="1"/>
</dbReference>
<evidence type="ECO:0000256" key="2">
    <source>
        <dbReference type="ARBA" id="ARBA00022840"/>
    </source>
</evidence>
<dbReference type="InterPro" id="IPR027417">
    <property type="entry name" value="P-loop_NTPase"/>
</dbReference>
<dbReference type="InterPro" id="IPR052267">
    <property type="entry name" value="N-DRC_Component"/>
</dbReference>
<keyword evidence="2" id="KW-0067">ATP-binding</keyword>
<name>A0A484CZY1_PERFV</name>
<evidence type="ECO:0000313" key="5">
    <source>
        <dbReference type="Proteomes" id="UP000295070"/>
    </source>
</evidence>
<reference evidence="4 5" key="1">
    <citation type="submission" date="2019-01" db="EMBL/GenBank/DDBJ databases">
        <title>A chromosome-scale genome assembly of the yellow perch, Perca flavescens.</title>
        <authorList>
            <person name="Feron R."/>
            <person name="Morvezen R."/>
            <person name="Bestin A."/>
            <person name="Haffray P."/>
            <person name="Klopp C."/>
            <person name="Zahm M."/>
            <person name="Cabau C."/>
            <person name="Roques C."/>
            <person name="Donnadieu C."/>
            <person name="Bouchez O."/>
            <person name="Christie M."/>
            <person name="Larson W."/>
            <person name="Guiguen Y."/>
        </authorList>
    </citation>
    <scope>NUCLEOTIDE SEQUENCE [LARGE SCALE GENOMIC DNA]</scope>
    <source>
        <strain evidence="4">YP-PL-M2</strain>
        <tissue evidence="4">Blood</tissue>
    </source>
</reference>
<proteinExistence type="predicted"/>
<dbReference type="EMBL" id="SCKG01000009">
    <property type="protein sequence ID" value="TDH08595.1"/>
    <property type="molecule type" value="Genomic_DNA"/>
</dbReference>
<organism evidence="4 5">
    <name type="scientific">Perca flavescens</name>
    <name type="common">American yellow perch</name>
    <name type="synonym">Morone flavescens</name>
    <dbReference type="NCBI Taxonomy" id="8167"/>
    <lineage>
        <taxon>Eukaryota</taxon>
        <taxon>Metazoa</taxon>
        <taxon>Chordata</taxon>
        <taxon>Craniata</taxon>
        <taxon>Vertebrata</taxon>
        <taxon>Euteleostomi</taxon>
        <taxon>Actinopterygii</taxon>
        <taxon>Neopterygii</taxon>
        <taxon>Teleostei</taxon>
        <taxon>Neoteleostei</taxon>
        <taxon>Acanthomorphata</taxon>
        <taxon>Eupercaria</taxon>
        <taxon>Perciformes</taxon>
        <taxon>Percoidei</taxon>
        <taxon>Percidae</taxon>
        <taxon>Percinae</taxon>
        <taxon>Perca</taxon>
    </lineage>
</organism>
<gene>
    <name evidence="4" type="ORF">EPR50_G00099210</name>
</gene>
<dbReference type="AlphaFoldDB" id="A0A484CZY1"/>